<gene>
    <name evidence="2" type="ORF">NQ314_003932</name>
</gene>
<dbReference type="Proteomes" id="UP001162156">
    <property type="component" value="Unassembled WGS sequence"/>
</dbReference>
<dbReference type="InterPro" id="IPR043472">
    <property type="entry name" value="Macro_dom-like"/>
</dbReference>
<dbReference type="PANTHER" id="PTHR12521:SF0">
    <property type="entry name" value="ADP-RIBOSE GLYCOHYDROLASE OARD1"/>
    <property type="match status" value="1"/>
</dbReference>
<dbReference type="PROSITE" id="PS51154">
    <property type="entry name" value="MACRO"/>
    <property type="match status" value="1"/>
</dbReference>
<protein>
    <recommendedName>
        <fullName evidence="1">Macro domain-containing protein</fullName>
    </recommendedName>
</protein>
<keyword evidence="3" id="KW-1185">Reference proteome</keyword>
<evidence type="ECO:0000259" key="1">
    <source>
        <dbReference type="PROSITE" id="PS51154"/>
    </source>
</evidence>
<organism evidence="2 3">
    <name type="scientific">Rhamnusium bicolor</name>
    <dbReference type="NCBI Taxonomy" id="1586634"/>
    <lineage>
        <taxon>Eukaryota</taxon>
        <taxon>Metazoa</taxon>
        <taxon>Ecdysozoa</taxon>
        <taxon>Arthropoda</taxon>
        <taxon>Hexapoda</taxon>
        <taxon>Insecta</taxon>
        <taxon>Pterygota</taxon>
        <taxon>Neoptera</taxon>
        <taxon>Endopterygota</taxon>
        <taxon>Coleoptera</taxon>
        <taxon>Polyphaga</taxon>
        <taxon>Cucujiformia</taxon>
        <taxon>Chrysomeloidea</taxon>
        <taxon>Cerambycidae</taxon>
        <taxon>Lepturinae</taxon>
        <taxon>Rhagiini</taxon>
        <taxon>Rhamnusium</taxon>
    </lineage>
</organism>
<dbReference type="Gene3D" id="3.40.220.10">
    <property type="entry name" value="Leucine Aminopeptidase, subunit E, domain 1"/>
    <property type="match status" value="1"/>
</dbReference>
<evidence type="ECO:0000313" key="2">
    <source>
        <dbReference type="EMBL" id="KAJ8965726.1"/>
    </source>
</evidence>
<reference evidence="2" key="1">
    <citation type="journal article" date="2023" name="Insect Mol. Biol.">
        <title>Genome sequencing provides insights into the evolution of gene families encoding plant cell wall-degrading enzymes in longhorned beetles.</title>
        <authorList>
            <person name="Shin N.R."/>
            <person name="Okamura Y."/>
            <person name="Kirsch R."/>
            <person name="Pauchet Y."/>
        </authorList>
    </citation>
    <scope>NUCLEOTIDE SEQUENCE</scope>
    <source>
        <strain evidence="2">RBIC_L_NR</strain>
    </source>
</reference>
<comment type="caution">
    <text evidence="2">The sequence shown here is derived from an EMBL/GenBank/DDBJ whole genome shotgun (WGS) entry which is preliminary data.</text>
</comment>
<dbReference type="AlphaFoldDB" id="A0AAV8ZNK4"/>
<proteinExistence type="predicted"/>
<dbReference type="GO" id="GO:0140291">
    <property type="term" value="P:peptidyl-glutamate ADP-deribosylation"/>
    <property type="evidence" value="ECO:0007669"/>
    <property type="project" value="TreeGrafter"/>
</dbReference>
<dbReference type="InterPro" id="IPR050892">
    <property type="entry name" value="ADP-ribose_metab_enzymes"/>
</dbReference>
<sequence length="106" mass="12305">MTEGNLFEAPAEFSLVHCVSTDFIMSEGIALEFRKRYRSTDVLKGQGKQLGEVATLHLPDENIHLVTKSKFYHKPSYQILWQSLWYLKEYCVNHHDQFLAMPKIGC</sequence>
<dbReference type="EMBL" id="JANEYF010001173">
    <property type="protein sequence ID" value="KAJ8965726.1"/>
    <property type="molecule type" value="Genomic_DNA"/>
</dbReference>
<name>A0AAV8ZNK4_9CUCU</name>
<feature type="domain" description="Macro" evidence="1">
    <location>
        <begin position="1"/>
        <end position="106"/>
    </location>
</feature>
<dbReference type="SUPFAM" id="SSF52949">
    <property type="entry name" value="Macro domain-like"/>
    <property type="match status" value="1"/>
</dbReference>
<evidence type="ECO:0000313" key="3">
    <source>
        <dbReference type="Proteomes" id="UP001162156"/>
    </source>
</evidence>
<dbReference type="PANTHER" id="PTHR12521">
    <property type="entry name" value="PROTEIN C6ORF130"/>
    <property type="match status" value="1"/>
</dbReference>
<dbReference type="InterPro" id="IPR002589">
    <property type="entry name" value="Macro_dom"/>
</dbReference>
<accession>A0AAV8ZNK4</accession>